<comment type="caution">
    <text evidence="1">The sequence shown here is derived from an EMBL/GenBank/DDBJ whole genome shotgun (WGS) entry which is preliminary data.</text>
</comment>
<proteinExistence type="predicted"/>
<dbReference type="Pfam" id="PF13385">
    <property type="entry name" value="Laminin_G_3"/>
    <property type="match status" value="1"/>
</dbReference>
<gene>
    <name evidence="1" type="ORF">PCOR1329_LOCUS23179</name>
</gene>
<dbReference type="Gene3D" id="2.60.120.200">
    <property type="match status" value="1"/>
</dbReference>
<evidence type="ECO:0000313" key="1">
    <source>
        <dbReference type="EMBL" id="CAK0822069.1"/>
    </source>
</evidence>
<dbReference type="EMBL" id="CAUYUJ010007814">
    <property type="protein sequence ID" value="CAK0822069.1"/>
    <property type="molecule type" value="Genomic_DNA"/>
</dbReference>
<dbReference type="SUPFAM" id="SSF49899">
    <property type="entry name" value="Concanavalin A-like lectins/glucanases"/>
    <property type="match status" value="1"/>
</dbReference>
<keyword evidence="2" id="KW-1185">Reference proteome</keyword>
<dbReference type="InterPro" id="IPR013320">
    <property type="entry name" value="ConA-like_dom_sf"/>
</dbReference>
<reference evidence="1" key="1">
    <citation type="submission" date="2023-10" db="EMBL/GenBank/DDBJ databases">
        <authorList>
            <person name="Chen Y."/>
            <person name="Shah S."/>
            <person name="Dougan E. K."/>
            <person name="Thang M."/>
            <person name="Chan C."/>
        </authorList>
    </citation>
    <scope>NUCLEOTIDE SEQUENCE [LARGE SCALE GENOMIC DNA]</scope>
</reference>
<dbReference type="Proteomes" id="UP001189429">
    <property type="component" value="Unassembled WGS sequence"/>
</dbReference>
<evidence type="ECO:0000313" key="2">
    <source>
        <dbReference type="Proteomes" id="UP001189429"/>
    </source>
</evidence>
<protein>
    <submittedName>
        <fullName evidence="1">Uncharacterized protein</fullName>
    </submittedName>
</protein>
<sequence>MPIPIPVVFSPLEPPRYVHQSPNHQYKLLPFDNVKPLIEHVPEFTGATPVNLASEADVCLGGPFSFMCILKTQSIDHWSRIFDFSLSADEDSITAGAIEQTEHLHFTIFHGKKPISVRVDNFFELEKEITLLSTASATGHMKVFKDGVLVGENREGLAPPRVHRPRLIVGGHFQHRSQAFHGSIRSVRVWDQEVSWPAPSPAPAPCGKAEAAAV</sequence>
<accession>A0ABN9RTN4</accession>
<name>A0ABN9RTN4_9DINO</name>
<organism evidence="1 2">
    <name type="scientific">Prorocentrum cordatum</name>
    <dbReference type="NCBI Taxonomy" id="2364126"/>
    <lineage>
        <taxon>Eukaryota</taxon>
        <taxon>Sar</taxon>
        <taxon>Alveolata</taxon>
        <taxon>Dinophyceae</taxon>
        <taxon>Prorocentrales</taxon>
        <taxon>Prorocentraceae</taxon>
        <taxon>Prorocentrum</taxon>
    </lineage>
</organism>